<name>A0A1B0GIW5_LUTLO</name>
<keyword evidence="1" id="KW-0812">Transmembrane</keyword>
<evidence type="ECO:0000256" key="1">
    <source>
        <dbReference type="SAM" id="Phobius"/>
    </source>
</evidence>
<organism evidence="3 4">
    <name type="scientific">Lutzomyia longipalpis</name>
    <name type="common">Sand fly</name>
    <dbReference type="NCBI Taxonomy" id="7200"/>
    <lineage>
        <taxon>Eukaryota</taxon>
        <taxon>Metazoa</taxon>
        <taxon>Ecdysozoa</taxon>
        <taxon>Arthropoda</taxon>
        <taxon>Hexapoda</taxon>
        <taxon>Insecta</taxon>
        <taxon>Pterygota</taxon>
        <taxon>Neoptera</taxon>
        <taxon>Endopterygota</taxon>
        <taxon>Diptera</taxon>
        <taxon>Nematocera</taxon>
        <taxon>Psychodoidea</taxon>
        <taxon>Psychodidae</taxon>
        <taxon>Lutzomyia</taxon>
        <taxon>Lutzomyia</taxon>
    </lineage>
</organism>
<evidence type="ECO:0000313" key="4">
    <source>
        <dbReference type="Proteomes" id="UP000092461"/>
    </source>
</evidence>
<keyword evidence="1" id="KW-0472">Membrane</keyword>
<dbReference type="AlphaFoldDB" id="A0A1B0GIW5"/>
<evidence type="ECO:0000313" key="2">
    <source>
        <dbReference type="EMBL" id="MBC1170394.1"/>
    </source>
</evidence>
<dbReference type="EMBL" id="AJWK01017711">
    <property type="status" value="NOT_ANNOTATED_CDS"/>
    <property type="molecule type" value="Genomic_DNA"/>
</dbReference>
<evidence type="ECO:0000313" key="3">
    <source>
        <dbReference type="EnsemblMetazoa" id="LLOJ005624-PA"/>
    </source>
</evidence>
<dbReference type="EMBL" id="GITU01001691">
    <property type="protein sequence ID" value="MBC1170394.1"/>
    <property type="molecule type" value="Transcribed_RNA"/>
</dbReference>
<dbReference type="InterPro" id="IPR013783">
    <property type="entry name" value="Ig-like_fold"/>
</dbReference>
<reference evidence="3" key="3">
    <citation type="submission" date="2020-05" db="UniProtKB">
        <authorList>
            <consortium name="EnsemblMetazoa"/>
        </authorList>
    </citation>
    <scope>IDENTIFICATION</scope>
    <source>
        <strain evidence="3">Jacobina</strain>
    </source>
</reference>
<dbReference type="SUPFAM" id="SSF49265">
    <property type="entry name" value="Fibronectin type III"/>
    <property type="match status" value="1"/>
</dbReference>
<dbReference type="InterPro" id="IPR003961">
    <property type="entry name" value="FN3_dom"/>
</dbReference>
<feature type="transmembrane region" description="Helical" evidence="1">
    <location>
        <begin position="333"/>
        <end position="354"/>
    </location>
</feature>
<dbReference type="CDD" id="cd00063">
    <property type="entry name" value="FN3"/>
    <property type="match status" value="1"/>
</dbReference>
<keyword evidence="1" id="KW-1133">Transmembrane helix</keyword>
<reference evidence="4" key="1">
    <citation type="submission" date="2012-05" db="EMBL/GenBank/DDBJ databases">
        <title>Whole Genome Assembly of Lutzomyia longipalpis.</title>
        <authorList>
            <person name="Richards S."/>
            <person name="Qu C."/>
            <person name="Dillon R."/>
            <person name="Worley K."/>
            <person name="Scherer S."/>
            <person name="Batterton M."/>
            <person name="Taylor A."/>
            <person name="Hawes A."/>
            <person name="Hernandez B."/>
            <person name="Kovar C."/>
            <person name="Mandapat C."/>
            <person name="Pham C."/>
            <person name="Qu C."/>
            <person name="Jing C."/>
            <person name="Bess C."/>
            <person name="Bandaranaike D."/>
            <person name="Ngo D."/>
            <person name="Ongeri F."/>
            <person name="Arias F."/>
            <person name="Lara F."/>
            <person name="Weissenberger G."/>
            <person name="Kamau G."/>
            <person name="Han H."/>
            <person name="Shen H."/>
            <person name="Dinh H."/>
            <person name="Khalil I."/>
            <person name="Jones J."/>
            <person name="Shafer J."/>
            <person name="Jayaseelan J."/>
            <person name="Quiroz J."/>
            <person name="Blankenburg K."/>
            <person name="Nguyen L."/>
            <person name="Jackson L."/>
            <person name="Francisco L."/>
            <person name="Tang L.-Y."/>
            <person name="Pu L.-L."/>
            <person name="Perales L."/>
            <person name="Lorensuhewa L."/>
            <person name="Munidasa M."/>
            <person name="Coyle M."/>
            <person name="Taylor M."/>
            <person name="Puazo M."/>
            <person name="Firestine M."/>
            <person name="Scheel M."/>
            <person name="Javaid M."/>
            <person name="Wang M."/>
            <person name="Li M."/>
            <person name="Tabassum N."/>
            <person name="Saada N."/>
            <person name="Osuji N."/>
            <person name="Aqrawi P."/>
            <person name="Fu Q."/>
            <person name="Thornton R."/>
            <person name="Raj R."/>
            <person name="Goodspeed R."/>
            <person name="Mata R."/>
            <person name="Najjar R."/>
            <person name="Gubbala S."/>
            <person name="Lee S."/>
            <person name="Denson S."/>
            <person name="Patil S."/>
            <person name="Macmil S."/>
            <person name="Qi S."/>
            <person name="Matskevitch T."/>
            <person name="Palculict T."/>
            <person name="Mathew T."/>
            <person name="Vee V."/>
            <person name="Velamala V."/>
            <person name="Korchina V."/>
            <person name="Cai W."/>
            <person name="Liu W."/>
            <person name="Dai W."/>
            <person name="Zou X."/>
            <person name="Zhu Y."/>
            <person name="Zhang Y."/>
            <person name="Wu Y.-Q."/>
            <person name="Xin Y."/>
            <person name="Nazarath L."/>
            <person name="Kovar C."/>
            <person name="Han Y."/>
            <person name="Muzny D."/>
            <person name="Gibbs R."/>
        </authorList>
    </citation>
    <scope>NUCLEOTIDE SEQUENCE [LARGE SCALE GENOMIC DNA]</scope>
    <source>
        <strain evidence="4">Jacobina</strain>
    </source>
</reference>
<reference evidence="2" key="2">
    <citation type="journal article" date="2020" name="BMC">
        <title>Leishmania infection induces a limited differential gene expression in the sand fly midgut.</title>
        <authorList>
            <person name="Coutinho-Abreu I.V."/>
            <person name="Serafim T.D."/>
            <person name="Meneses C."/>
            <person name="Kamhawi S."/>
            <person name="Oliveira F."/>
            <person name="Valenzuela J.G."/>
        </authorList>
    </citation>
    <scope>NUCLEOTIDE SEQUENCE</scope>
    <source>
        <strain evidence="2">Jacobina</strain>
        <tissue evidence="2">Midgut</tissue>
    </source>
</reference>
<sequence>MDYLTEHTFMWRLWDLQGREPNYRSVNLTWEIEEVDHREPTAAEAKVPAFTVFYCEMQTWGPHRCKSKLFQDNEIASARQRRQFSMVIDNLRMATKYTFHVREKTNEVRGPSPRADFSEENMLDSEAALSEQTVIIPTKGFSAHATKCLPNASEIEVETGPFFGGRIIAEGSNCGIKGDAQDPRATYTMRIDHEACGSHVNQNEYTVKTLITVQENLGIFTHSTRRFVVVCTYQPETLTVRASFAVPGRGGATVMSPEWHQESARSGRERNFKMVHKNELITKENDPDSVGEVEAENLISRTDFFSEAKFSRLIDEQHTSSDHGAEIPSGRGYTGLVIAISLSVITMGSLIYLLKRELKQKQLMKKHLTFTDDRFMP</sequence>
<protein>
    <submittedName>
        <fullName evidence="2">Putative conserved plasma membrane protein</fullName>
    </submittedName>
</protein>
<dbReference type="Gene3D" id="2.60.40.10">
    <property type="entry name" value="Immunoglobulins"/>
    <property type="match status" value="1"/>
</dbReference>
<dbReference type="VEuPathDB" id="VectorBase:LLONM1_000672"/>
<dbReference type="InterPro" id="IPR036116">
    <property type="entry name" value="FN3_sf"/>
</dbReference>
<proteinExistence type="predicted"/>
<dbReference type="EnsemblMetazoa" id="LLOJ005624-RA">
    <property type="protein sequence ID" value="LLOJ005624-PA"/>
    <property type="gene ID" value="LLOJ005624"/>
</dbReference>
<dbReference type="Proteomes" id="UP000092461">
    <property type="component" value="Unassembled WGS sequence"/>
</dbReference>
<dbReference type="VEuPathDB" id="VectorBase:LLOJ005624"/>
<accession>A0A1B0GIW5</accession>
<keyword evidence="4" id="KW-1185">Reference proteome</keyword>